<dbReference type="InterPro" id="IPR045679">
    <property type="entry name" value="DUF6199"/>
</dbReference>
<proteinExistence type="predicted"/>
<keyword evidence="1" id="KW-1133">Transmembrane helix</keyword>
<name>F1TFF6_9FIRM</name>
<gene>
    <name evidence="3" type="ORF">Cpap_1420</name>
</gene>
<organism evidence="3 4">
    <name type="scientific">Ruminiclostridium papyrosolvens DSM 2782</name>
    <dbReference type="NCBI Taxonomy" id="588581"/>
    <lineage>
        <taxon>Bacteria</taxon>
        <taxon>Bacillati</taxon>
        <taxon>Bacillota</taxon>
        <taxon>Clostridia</taxon>
        <taxon>Eubacteriales</taxon>
        <taxon>Oscillospiraceae</taxon>
        <taxon>Ruminiclostridium</taxon>
    </lineage>
</organism>
<feature type="domain" description="DUF6199" evidence="2">
    <location>
        <begin position="4"/>
        <end position="62"/>
    </location>
</feature>
<keyword evidence="1" id="KW-0472">Membrane</keyword>
<reference evidence="3" key="2">
    <citation type="submission" date="2011-01" db="EMBL/GenBank/DDBJ databases">
        <title>The Non-contiguous Finished genome of Clostridium papyrosolvens.</title>
        <authorList>
            <person name="Lucas S."/>
            <person name="Copeland A."/>
            <person name="Lapidus A."/>
            <person name="Cheng J.-F."/>
            <person name="Goodwin L."/>
            <person name="Pitluck S."/>
            <person name="Misra M."/>
            <person name="Chertkov O."/>
            <person name="Detter J.C."/>
            <person name="Han C."/>
            <person name="Tapia R."/>
            <person name="Land M."/>
            <person name="Hauser L."/>
            <person name="Kyrpides N."/>
            <person name="Ivanova N."/>
            <person name="Pagani I."/>
            <person name="Mouttaki H."/>
            <person name="He Z."/>
            <person name="Zhou J."/>
            <person name="Hemme C.L."/>
            <person name="Woyke T."/>
        </authorList>
    </citation>
    <scope>NUCLEOTIDE SEQUENCE [LARGE SCALE GENOMIC DNA]</scope>
    <source>
        <strain evidence="3">DSM 2782</strain>
    </source>
</reference>
<dbReference type="AlphaFoldDB" id="F1TFF6"/>
<feature type="transmembrane region" description="Helical" evidence="1">
    <location>
        <begin position="43"/>
        <end position="63"/>
    </location>
</feature>
<dbReference type="RefSeq" id="WP_004620941.1">
    <property type="nucleotide sequence ID" value="NZ_ACXX02000011.1"/>
</dbReference>
<evidence type="ECO:0000259" key="2">
    <source>
        <dbReference type="Pfam" id="PF19701"/>
    </source>
</evidence>
<dbReference type="EMBL" id="ACXX02000011">
    <property type="protein sequence ID" value="EGD46880.1"/>
    <property type="molecule type" value="Genomic_DNA"/>
</dbReference>
<keyword evidence="1" id="KW-0812">Transmembrane</keyword>
<sequence length="65" mass="7004">MIILGIILTVVGILMLVRPTLVWSITESWKSSDATEPSNLYKLSIRFGGIMCTLAGVGLVIALNL</sequence>
<dbReference type="Proteomes" id="UP000003860">
    <property type="component" value="Unassembled WGS sequence"/>
</dbReference>
<evidence type="ECO:0000313" key="4">
    <source>
        <dbReference type="Proteomes" id="UP000003860"/>
    </source>
</evidence>
<protein>
    <recommendedName>
        <fullName evidence="2">DUF6199 domain-containing protein</fullName>
    </recommendedName>
</protein>
<comment type="caution">
    <text evidence="3">The sequence shown here is derived from an EMBL/GenBank/DDBJ whole genome shotgun (WGS) entry which is preliminary data.</text>
</comment>
<accession>F1TFF6</accession>
<reference evidence="3" key="1">
    <citation type="submission" date="2009-07" db="EMBL/GenBank/DDBJ databases">
        <authorList>
            <consortium name="US DOE Joint Genome Institute (JGI-PGF)"/>
            <person name="Lucas S."/>
            <person name="Copeland A."/>
            <person name="Lapidus A."/>
            <person name="Glavina del Rio T."/>
            <person name="Tice H."/>
            <person name="Bruce D."/>
            <person name="Goodwin L."/>
            <person name="Pitluck S."/>
            <person name="Larimer F."/>
            <person name="Land M.L."/>
            <person name="Mouttaki H."/>
            <person name="He Z."/>
            <person name="Zhou J."/>
            <person name="Hemme C.L."/>
        </authorList>
    </citation>
    <scope>NUCLEOTIDE SEQUENCE</scope>
    <source>
        <strain evidence="3">DSM 2782</strain>
    </source>
</reference>
<evidence type="ECO:0000256" key="1">
    <source>
        <dbReference type="SAM" id="Phobius"/>
    </source>
</evidence>
<evidence type="ECO:0000313" key="3">
    <source>
        <dbReference type="EMBL" id="EGD46880.1"/>
    </source>
</evidence>
<keyword evidence="4" id="KW-1185">Reference proteome</keyword>
<dbReference type="Pfam" id="PF19701">
    <property type="entry name" value="DUF6199"/>
    <property type="match status" value="1"/>
</dbReference>